<protein>
    <submittedName>
        <fullName evidence="1">Uncharacterized protein</fullName>
    </submittedName>
</protein>
<reference evidence="1 2" key="1">
    <citation type="submission" date="2016-01" db="EMBL/GenBank/DDBJ databases">
        <title>Draft Genome Sequences of Seven Thermophilic Sporeformers Isolated from Foods.</title>
        <authorList>
            <person name="Berendsen E.M."/>
            <person name="Wells-Bennik M.H."/>
            <person name="Krawcyk A.O."/>
            <person name="De Jong A."/>
            <person name="Holsappel S."/>
            <person name="Eijlander R.T."/>
            <person name="Kuipers O.P."/>
        </authorList>
    </citation>
    <scope>NUCLEOTIDE SEQUENCE [LARGE SCALE GENOMIC DNA]</scope>
    <source>
        <strain evidence="1 2">B4110</strain>
    </source>
</reference>
<organism evidence="1 2">
    <name type="scientific">Parageobacillus toebii</name>
    <dbReference type="NCBI Taxonomy" id="153151"/>
    <lineage>
        <taxon>Bacteria</taxon>
        <taxon>Bacillati</taxon>
        <taxon>Bacillota</taxon>
        <taxon>Bacilli</taxon>
        <taxon>Bacillales</taxon>
        <taxon>Anoxybacillaceae</taxon>
        <taxon>Parageobacillus</taxon>
    </lineage>
</organism>
<evidence type="ECO:0000313" key="2">
    <source>
        <dbReference type="Proteomes" id="UP000075324"/>
    </source>
</evidence>
<dbReference type="Proteomes" id="UP000075324">
    <property type="component" value="Unassembled WGS sequence"/>
</dbReference>
<proteinExistence type="predicted"/>
<accession>A0A150MSX5</accession>
<name>A0A150MSX5_9BACL</name>
<dbReference type="AlphaFoldDB" id="A0A150MSX5"/>
<evidence type="ECO:0000313" key="1">
    <source>
        <dbReference type="EMBL" id="KYD27442.1"/>
    </source>
</evidence>
<comment type="caution">
    <text evidence="1">The sequence shown here is derived from an EMBL/GenBank/DDBJ whole genome shotgun (WGS) entry which is preliminary data.</text>
</comment>
<sequence>MGAILEDKVKYATFSLFPKWESVFYKRSFSFYSYITD</sequence>
<dbReference type="EMBL" id="LQYW01000103">
    <property type="protein sequence ID" value="KYD27442.1"/>
    <property type="molecule type" value="Genomic_DNA"/>
</dbReference>
<gene>
    <name evidence="1" type="ORF">B4110_0460</name>
</gene>